<evidence type="ECO:0000313" key="1">
    <source>
        <dbReference type="EMBL" id="QNJ96565.1"/>
    </source>
</evidence>
<organism evidence="1 2">
    <name type="scientific">Mycolicibacterium fluoranthenivorans</name>
    <dbReference type="NCBI Taxonomy" id="258505"/>
    <lineage>
        <taxon>Bacteria</taxon>
        <taxon>Bacillati</taxon>
        <taxon>Actinomycetota</taxon>
        <taxon>Actinomycetes</taxon>
        <taxon>Mycobacteriales</taxon>
        <taxon>Mycobacteriaceae</taxon>
        <taxon>Mycolicibacterium</taxon>
    </lineage>
</organism>
<proteinExistence type="predicted"/>
<evidence type="ECO:0000313" key="2">
    <source>
        <dbReference type="Proteomes" id="UP000515498"/>
    </source>
</evidence>
<dbReference type="KEGG" id="mflu:HZU40_34140"/>
<dbReference type="AlphaFoldDB" id="A0A7G8PQE9"/>
<protein>
    <submittedName>
        <fullName evidence="1">Uncharacterized protein</fullName>
    </submittedName>
</protein>
<gene>
    <name evidence="1" type="ORF">HZU40_34140</name>
</gene>
<sequence length="178" mass="19731">MPTPLSLSPECLGWARTAHFITTIADDGDVMQLRSEAGAPTRYYIRRRGPDRLELTQADDGDAERSLLFVGQVEVLERYLFGLFADDIREDLELPFLDMPYGADDLAAGFELTDMVRGYRTLIRTGRGPVAAAPDPALSLLALVPLSHFLGWSVRDLKRSFLSPHGRPLIAGQSYARP</sequence>
<dbReference type="InterPro" id="IPR028953">
    <property type="entry name" value="Imm_IFT-like"/>
</dbReference>
<dbReference type="RefSeq" id="WP_187099655.1">
    <property type="nucleotide sequence ID" value="NZ_CP059895.1"/>
</dbReference>
<keyword evidence="1" id="KW-0614">Plasmid</keyword>
<dbReference type="Pfam" id="PF15598">
    <property type="entry name" value="Imm61"/>
    <property type="match status" value="1"/>
</dbReference>
<dbReference type="Proteomes" id="UP000515498">
    <property type="component" value="Plasmid unnamed1"/>
</dbReference>
<dbReference type="EMBL" id="CP059895">
    <property type="protein sequence ID" value="QNJ96565.1"/>
    <property type="molecule type" value="Genomic_DNA"/>
</dbReference>
<name>A0A7G8PQE9_9MYCO</name>
<geneLocation type="plasmid" evidence="1 2">
    <name>unnamed1</name>
</geneLocation>
<reference evidence="1 2" key="1">
    <citation type="submission" date="2020-07" db="EMBL/GenBank/DDBJ databases">
        <title>Draft genome sequence of four isobutane-metabolizing strains capable of cometabolically degrading diverse ether contaminants.</title>
        <authorList>
            <person name="Chen W."/>
            <person name="Faulkner N."/>
            <person name="Smith C."/>
            <person name="Hyman M."/>
        </authorList>
    </citation>
    <scope>NUCLEOTIDE SEQUENCE [LARGE SCALE GENOMIC DNA]</scope>
    <source>
        <strain evidence="1 2">2A</strain>
        <plasmid evidence="1 2">unnamed1</plasmid>
    </source>
</reference>
<accession>A0A7G8PQE9</accession>